<dbReference type="InterPro" id="IPR013783">
    <property type="entry name" value="Ig-like_fold"/>
</dbReference>
<feature type="domain" description="Glycoside hydrolase family 5" evidence="10">
    <location>
        <begin position="53"/>
        <end position="342"/>
    </location>
</feature>
<dbReference type="InterPro" id="IPR018087">
    <property type="entry name" value="Glyco_hydro_5_CS"/>
</dbReference>
<dbReference type="Gene3D" id="3.20.20.80">
    <property type="entry name" value="Glycosidases"/>
    <property type="match status" value="1"/>
</dbReference>
<feature type="domain" description="Endoglucanase B carbohydrate binding" evidence="12">
    <location>
        <begin position="460"/>
        <end position="562"/>
    </location>
</feature>
<dbReference type="PIRSF" id="PIRSF001043">
    <property type="entry name" value="Endoglucanase_B"/>
    <property type="match status" value="1"/>
</dbReference>
<dbReference type="GO" id="GO:0009986">
    <property type="term" value="C:cell surface"/>
    <property type="evidence" value="ECO:0007669"/>
    <property type="project" value="TreeGrafter"/>
</dbReference>
<keyword evidence="14" id="KW-1185">Reference proteome</keyword>
<feature type="chain" id="PRO_5038794452" evidence="9">
    <location>
        <begin position="27"/>
        <end position="565"/>
    </location>
</feature>
<evidence type="ECO:0000313" key="14">
    <source>
        <dbReference type="Proteomes" id="UP000234789"/>
    </source>
</evidence>
<keyword evidence="4" id="KW-0136">Cellulose degradation</keyword>
<dbReference type="RefSeq" id="WP_180968464.1">
    <property type="nucleotide sequence ID" value="NZ_NFEZ01000004.1"/>
</dbReference>
<dbReference type="PANTHER" id="PTHR31297:SF41">
    <property type="entry name" value="ENDOGLUCANASE, PUTATIVE (AFU_ORTHOLOGUE AFUA_5G01830)-RELATED"/>
    <property type="match status" value="1"/>
</dbReference>
<dbReference type="SUPFAM" id="SSF51445">
    <property type="entry name" value="(Trans)glycosidases"/>
    <property type="match status" value="1"/>
</dbReference>
<reference evidence="13 14" key="1">
    <citation type="submission" date="2017-05" db="EMBL/GenBank/DDBJ databases">
        <title>Functional genome analysis of Paenibacillus pasadenensis strain R16: insights on endophytic life style and antifungal activity.</title>
        <authorList>
            <person name="Passera A."/>
            <person name="Marcolungo L."/>
            <person name="Casati P."/>
            <person name="Brasca M."/>
            <person name="Quaglino F."/>
            <person name="Delledonne M."/>
        </authorList>
    </citation>
    <scope>NUCLEOTIDE SEQUENCE [LARGE SCALE GENOMIC DNA]</scope>
    <source>
        <strain evidence="13 14">R16</strain>
    </source>
</reference>
<dbReference type="GO" id="GO:0005576">
    <property type="term" value="C:extracellular region"/>
    <property type="evidence" value="ECO:0007669"/>
    <property type="project" value="TreeGrafter"/>
</dbReference>
<organism evidence="13 14">
    <name type="scientific">Paenibacillus pasadenensis</name>
    <dbReference type="NCBI Taxonomy" id="217090"/>
    <lineage>
        <taxon>Bacteria</taxon>
        <taxon>Bacillati</taxon>
        <taxon>Bacillota</taxon>
        <taxon>Bacilli</taxon>
        <taxon>Bacillales</taxon>
        <taxon>Paenibacillaceae</taxon>
        <taxon>Paenibacillus</taxon>
    </lineage>
</organism>
<keyword evidence="5" id="KW-0119">Carbohydrate metabolism</keyword>
<dbReference type="SUPFAM" id="SSF81296">
    <property type="entry name" value="E set domains"/>
    <property type="match status" value="1"/>
</dbReference>
<dbReference type="GO" id="GO:0008810">
    <property type="term" value="F:cellulase activity"/>
    <property type="evidence" value="ECO:0007669"/>
    <property type="project" value="UniProtKB-EC"/>
</dbReference>
<protein>
    <submittedName>
        <fullName evidence="13">Endoglucanase B (Endo-1,4-beta-glucanase B) (Cellulase B) (EG-B)</fullName>
        <ecNumber evidence="13">3.2.1.4</ecNumber>
    </submittedName>
</protein>
<dbReference type="InterPro" id="IPR001547">
    <property type="entry name" value="Glyco_hydro_5"/>
</dbReference>
<dbReference type="AlphaFoldDB" id="A0A2N5N372"/>
<dbReference type="PROSITE" id="PS00659">
    <property type="entry name" value="GLYCOSYL_HYDROL_F5"/>
    <property type="match status" value="1"/>
</dbReference>
<dbReference type="PANTHER" id="PTHR31297">
    <property type="entry name" value="GLUCAN ENDO-1,6-BETA-GLUCOSIDASE B"/>
    <property type="match status" value="1"/>
</dbReference>
<evidence type="ECO:0000313" key="13">
    <source>
        <dbReference type="EMBL" id="PLT44788.1"/>
    </source>
</evidence>
<gene>
    <name evidence="13" type="ORF">B8V81_3219</name>
</gene>
<evidence type="ECO:0000256" key="3">
    <source>
        <dbReference type="ARBA" id="ARBA00022801"/>
    </source>
</evidence>
<proteinExistence type="inferred from homology"/>
<dbReference type="Pfam" id="PF00150">
    <property type="entry name" value="Cellulase"/>
    <property type="match status" value="1"/>
</dbReference>
<feature type="domain" description="Carbohydrate binding X2" evidence="11">
    <location>
        <begin position="373"/>
        <end position="453"/>
    </location>
</feature>
<dbReference type="Gene3D" id="2.60.40.10">
    <property type="entry name" value="Immunoglobulins"/>
    <property type="match status" value="1"/>
</dbReference>
<dbReference type="InterPro" id="IPR005102">
    <property type="entry name" value="Carbo-bd_X2"/>
</dbReference>
<comment type="caution">
    <text evidence="13">The sequence shown here is derived from an EMBL/GenBank/DDBJ whole genome shotgun (WGS) entry which is preliminary data.</text>
</comment>
<name>A0A2N5N372_9BACL</name>
<evidence type="ECO:0000256" key="8">
    <source>
        <dbReference type="RuleBase" id="RU361153"/>
    </source>
</evidence>
<evidence type="ECO:0000259" key="12">
    <source>
        <dbReference type="Pfam" id="PF18448"/>
    </source>
</evidence>
<dbReference type="InterPro" id="IPR050386">
    <property type="entry name" value="Glycosyl_hydrolase_5"/>
</dbReference>
<dbReference type="InterPro" id="IPR014756">
    <property type="entry name" value="Ig_E-set"/>
</dbReference>
<dbReference type="Pfam" id="PF03442">
    <property type="entry name" value="CBM_X2"/>
    <property type="match status" value="1"/>
</dbReference>
<dbReference type="EMBL" id="NFEZ01000004">
    <property type="protein sequence ID" value="PLT44788.1"/>
    <property type="molecule type" value="Genomic_DNA"/>
</dbReference>
<dbReference type="InterPro" id="IPR017853">
    <property type="entry name" value="GH"/>
</dbReference>
<evidence type="ECO:0000259" key="11">
    <source>
        <dbReference type="Pfam" id="PF03442"/>
    </source>
</evidence>
<accession>A0A2N5N372</accession>
<evidence type="ECO:0000256" key="9">
    <source>
        <dbReference type="SAM" id="SignalP"/>
    </source>
</evidence>
<feature type="signal peptide" evidence="9">
    <location>
        <begin position="1"/>
        <end position="26"/>
    </location>
</feature>
<dbReference type="GO" id="GO:0008422">
    <property type="term" value="F:beta-glucosidase activity"/>
    <property type="evidence" value="ECO:0007669"/>
    <property type="project" value="TreeGrafter"/>
</dbReference>
<dbReference type="EC" id="3.2.1.4" evidence="13"/>
<evidence type="ECO:0000256" key="2">
    <source>
        <dbReference type="ARBA" id="ARBA00022729"/>
    </source>
</evidence>
<keyword evidence="3 8" id="KW-0378">Hydrolase</keyword>
<dbReference type="Pfam" id="PF18448">
    <property type="entry name" value="CBM46"/>
    <property type="match status" value="1"/>
</dbReference>
<dbReference type="InterPro" id="IPR040946">
    <property type="entry name" value="CBM46"/>
</dbReference>
<evidence type="ECO:0000259" key="10">
    <source>
        <dbReference type="Pfam" id="PF00150"/>
    </source>
</evidence>
<dbReference type="GO" id="GO:0030245">
    <property type="term" value="P:cellulose catabolic process"/>
    <property type="evidence" value="ECO:0007669"/>
    <property type="project" value="UniProtKB-KW"/>
</dbReference>
<dbReference type="InterPro" id="IPR016282">
    <property type="entry name" value="Glyco_hydro_5_endoGlcnase_B"/>
</dbReference>
<evidence type="ECO:0000256" key="1">
    <source>
        <dbReference type="ARBA" id="ARBA00005641"/>
    </source>
</evidence>
<evidence type="ECO:0000256" key="5">
    <source>
        <dbReference type="ARBA" id="ARBA00023277"/>
    </source>
</evidence>
<comment type="similarity">
    <text evidence="1 8">Belongs to the glycosyl hydrolase 5 (cellulase A) family.</text>
</comment>
<sequence>MKAYHKRWAAAMLGLAAAAAVCAVLAAMLVKPEKEMAMDDYVKRMQPGWNLGNTFDAIGDETSWGNPRTTKDLVEAVAGQGYRSLRLPVTWFHRTGPGPEYRIDPAFLDRIQEVVDWSLGADLLVMLNLHHDSGEWIKDMQSNPDEVKARYEALWRQIAERFRGYPEQLMFESVNEPRFSDDWNKDDPAYFAMLDELNVAFHEIVRGSGGGNSRRPLVLSSMTASASQARLDELLRTMRKMEDERLIATIHYYGYYPFSVNLGGATTFDERARRDLEETFDRVAATFSPAGIPVVLGEFGLLGFDKSLDTVQQGEKLKYFEHLAYYAREKGFATMLWDNGQHFNRLTRSWSDARLRETMVAGWTGRSSTTSPDTVYMQAGEPAAEAVLQLDLNGNRLQAVAAGERTLKEGADYTAEDGQLKLSAALLSSLVGGQAGDVARLTLSFSGGADWDVFVAVVSQPVAQDSTGSIEGLAIPVAFGGERLSTLEAEYEDGGVPGPGEWTPFKEYGLAFAPSYPTGDIMLKKPLLESLQEGRKVRLRLHFGSGAVLSYSIVRAGSKIEGKAG</sequence>
<keyword evidence="7" id="KW-0624">Polysaccharide degradation</keyword>
<evidence type="ECO:0000256" key="7">
    <source>
        <dbReference type="ARBA" id="ARBA00023326"/>
    </source>
</evidence>
<keyword evidence="2 9" id="KW-0732">Signal</keyword>
<keyword evidence="6 8" id="KW-0326">Glycosidase</keyword>
<dbReference type="Proteomes" id="UP000234789">
    <property type="component" value="Unassembled WGS sequence"/>
</dbReference>
<evidence type="ECO:0000256" key="4">
    <source>
        <dbReference type="ARBA" id="ARBA00023001"/>
    </source>
</evidence>
<evidence type="ECO:0000256" key="6">
    <source>
        <dbReference type="ARBA" id="ARBA00023295"/>
    </source>
</evidence>